<dbReference type="GO" id="GO:0003677">
    <property type="term" value="F:DNA binding"/>
    <property type="evidence" value="ECO:0007669"/>
    <property type="project" value="InterPro"/>
</dbReference>
<gene>
    <name evidence="2" type="ORF">DBA34_00010</name>
    <name evidence="3" type="ORF">DBB29_00045</name>
</gene>
<dbReference type="InterPro" id="IPR036397">
    <property type="entry name" value="RNaseH_sf"/>
</dbReference>
<dbReference type="SUPFAM" id="SSF53098">
    <property type="entry name" value="Ribonuclease H-like"/>
    <property type="match status" value="1"/>
</dbReference>
<dbReference type="InterPro" id="IPR048020">
    <property type="entry name" value="Transpos_IS3"/>
</dbReference>
<dbReference type="PROSITE" id="PS50994">
    <property type="entry name" value="INTEGRASE"/>
    <property type="match status" value="1"/>
</dbReference>
<dbReference type="InterPro" id="IPR002514">
    <property type="entry name" value="Transposase_8"/>
</dbReference>
<dbReference type="InterPro" id="IPR012337">
    <property type="entry name" value="RNaseH-like_sf"/>
</dbReference>
<dbReference type="NCBIfam" id="NF033516">
    <property type="entry name" value="transpos_IS3"/>
    <property type="match status" value="1"/>
</dbReference>
<feature type="domain" description="Integrase catalytic" evidence="1">
    <location>
        <begin position="195"/>
        <end position="359"/>
    </location>
</feature>
<dbReference type="Pfam" id="PF13683">
    <property type="entry name" value="rve_3"/>
    <property type="match status" value="1"/>
</dbReference>
<dbReference type="Proteomes" id="UP001172788">
    <property type="component" value="Unassembled WGS sequence"/>
</dbReference>
<dbReference type="Pfam" id="PF13276">
    <property type="entry name" value="HTH_21"/>
    <property type="match status" value="1"/>
</dbReference>
<evidence type="ECO:0000313" key="3">
    <source>
        <dbReference type="EMBL" id="MDN4576531.1"/>
    </source>
</evidence>
<dbReference type="InterPro" id="IPR001584">
    <property type="entry name" value="Integrase_cat-core"/>
</dbReference>
<reference evidence="2" key="1">
    <citation type="submission" date="2018-04" db="EMBL/GenBank/DDBJ databases">
        <authorList>
            <person name="Jy Z."/>
        </authorList>
    </citation>
    <scope>NUCLEOTIDE SEQUENCE</scope>
    <source>
        <strain evidence="3">AS13</strain>
        <strain evidence="2">LA18</strain>
    </source>
</reference>
<dbReference type="AlphaFoldDB" id="A0AAW7MG11"/>
<evidence type="ECO:0000313" key="2">
    <source>
        <dbReference type="EMBL" id="MDN4571667.1"/>
    </source>
</evidence>
<evidence type="ECO:0000313" key="4">
    <source>
        <dbReference type="Proteomes" id="UP001172788"/>
    </source>
</evidence>
<accession>A0AAW7MG11</accession>
<evidence type="ECO:0000313" key="5">
    <source>
        <dbReference type="Proteomes" id="UP001172791"/>
    </source>
</evidence>
<dbReference type="GO" id="GO:0004803">
    <property type="term" value="F:transposase activity"/>
    <property type="evidence" value="ECO:0007669"/>
    <property type="project" value="InterPro"/>
</dbReference>
<dbReference type="RefSeq" id="WP_301233083.1">
    <property type="nucleotide sequence ID" value="NZ_QAIC01000002.1"/>
</dbReference>
<keyword evidence="4" id="KW-1185">Reference proteome</keyword>
<sequence length="369" mass="42073">MKKSRYSDEQIVRILREADRDTIPEVAKRHGVSEASIYAWRKRFGEMVSDDVRRLKALEAENVRLKKLVADQALDIQVLKEIGGKKVVSVQARCEQVRFAIERGLSHRRACALMQISRSSLGYTPKMPGKNAPVIEAMRTLSAQFPRFGSRRIRVLLGREGIVVGRDRCASLWAQAGLQVPKKRRRRRVAGSRPRPHAPAARNSVWCYDFVFDACANGQQVKCLTVVDEYTRECLAIDVAGSIRSRRVIEVLSRLISLHGAPRYLRSDNGPEFVSTALLKWAAQERIETALIDPGKPWQNGTNESFNGKFRDECLAMEWFRNRIEARIVIEDWRTHYNEVRPHSSLQYQTPADFRRASERSSTTGAVNL</sequence>
<organism evidence="2 5">
    <name type="scientific">Pandoraea cepalis</name>
    <dbReference type="NCBI Taxonomy" id="2508294"/>
    <lineage>
        <taxon>Bacteria</taxon>
        <taxon>Pseudomonadati</taxon>
        <taxon>Pseudomonadota</taxon>
        <taxon>Betaproteobacteria</taxon>
        <taxon>Burkholderiales</taxon>
        <taxon>Burkholderiaceae</taxon>
        <taxon>Pandoraea</taxon>
    </lineage>
</organism>
<dbReference type="PANTHER" id="PTHR47515">
    <property type="entry name" value="LOW CALCIUM RESPONSE LOCUS PROTEIN T"/>
    <property type="match status" value="1"/>
</dbReference>
<comment type="caution">
    <text evidence="2">The sequence shown here is derived from an EMBL/GenBank/DDBJ whole genome shotgun (WGS) entry which is preliminary data.</text>
</comment>
<protein>
    <submittedName>
        <fullName evidence="2">IS3 family transposase</fullName>
    </submittedName>
</protein>
<dbReference type="Gene3D" id="3.30.420.10">
    <property type="entry name" value="Ribonuclease H-like superfamily/Ribonuclease H"/>
    <property type="match status" value="1"/>
</dbReference>
<dbReference type="Proteomes" id="UP001172791">
    <property type="component" value="Unassembled WGS sequence"/>
</dbReference>
<dbReference type="EMBL" id="QAID01000006">
    <property type="protein sequence ID" value="MDN4576531.1"/>
    <property type="molecule type" value="Genomic_DNA"/>
</dbReference>
<dbReference type="EMBL" id="QAIC01000002">
    <property type="protein sequence ID" value="MDN4571667.1"/>
    <property type="molecule type" value="Genomic_DNA"/>
</dbReference>
<dbReference type="Pfam" id="PF01527">
    <property type="entry name" value="HTH_Tnp_1"/>
    <property type="match status" value="1"/>
</dbReference>
<evidence type="ECO:0000259" key="1">
    <source>
        <dbReference type="PROSITE" id="PS50994"/>
    </source>
</evidence>
<dbReference type="SUPFAM" id="SSF46689">
    <property type="entry name" value="Homeodomain-like"/>
    <property type="match status" value="1"/>
</dbReference>
<dbReference type="InterPro" id="IPR025948">
    <property type="entry name" value="HTH-like_dom"/>
</dbReference>
<dbReference type="GO" id="GO:0006313">
    <property type="term" value="P:DNA transposition"/>
    <property type="evidence" value="ECO:0007669"/>
    <property type="project" value="InterPro"/>
</dbReference>
<dbReference type="InterPro" id="IPR009057">
    <property type="entry name" value="Homeodomain-like_sf"/>
</dbReference>
<dbReference type="PANTHER" id="PTHR47515:SF1">
    <property type="entry name" value="BLR2054 PROTEIN"/>
    <property type="match status" value="1"/>
</dbReference>
<name>A0AAW7MG11_9BURK</name>
<proteinExistence type="predicted"/>
<dbReference type="GO" id="GO:0015074">
    <property type="term" value="P:DNA integration"/>
    <property type="evidence" value="ECO:0007669"/>
    <property type="project" value="InterPro"/>
</dbReference>